<gene>
    <name evidence="2" type="ORF">PVP01_0000950</name>
</gene>
<evidence type="ECO:0000256" key="1">
    <source>
        <dbReference type="SAM" id="MobiDB-lite"/>
    </source>
</evidence>
<dbReference type="EMBL" id="FLZR02000002">
    <property type="protein sequence ID" value="VUZ99380.1"/>
    <property type="molecule type" value="Genomic_DNA"/>
</dbReference>
<reference evidence="2" key="1">
    <citation type="submission" date="2016-07" db="EMBL/GenBank/DDBJ databases">
        <authorList>
            <consortium name="Pathogen Informatics"/>
        </authorList>
    </citation>
    <scope>NUCLEOTIDE SEQUENCE</scope>
</reference>
<dbReference type="OrthoDB" id="384458at2759"/>
<feature type="region of interest" description="Disordered" evidence="1">
    <location>
        <begin position="263"/>
        <end position="286"/>
    </location>
</feature>
<name>A0A565A3L5_PLAVI</name>
<dbReference type="AlphaFoldDB" id="A0A565A3L5"/>
<evidence type="ECO:0000313" key="2">
    <source>
        <dbReference type="EMBL" id="VUZ99380.1"/>
    </source>
</evidence>
<dbReference type="VEuPathDB" id="PlasmoDB:PVW1_100014100"/>
<accession>A0A565A3L5</accession>
<dbReference type="VEuPathDB" id="PlasmoDB:PVPAM_100005800"/>
<dbReference type="VEuPathDB" id="PlasmoDB:PVP01_0000950"/>
<protein>
    <submittedName>
        <fullName evidence="2">VIR protein</fullName>
    </submittedName>
</protein>
<dbReference type="Pfam" id="PF05795">
    <property type="entry name" value="Plasmodium_Vir"/>
    <property type="match status" value="1"/>
</dbReference>
<organism evidence="2">
    <name type="scientific">Plasmodium vivax</name>
    <name type="common">malaria parasite P. vivax</name>
    <dbReference type="NCBI Taxonomy" id="5855"/>
    <lineage>
        <taxon>Eukaryota</taxon>
        <taxon>Sar</taxon>
        <taxon>Alveolata</taxon>
        <taxon>Apicomplexa</taxon>
        <taxon>Aconoidasida</taxon>
        <taxon>Haemosporida</taxon>
        <taxon>Plasmodiidae</taxon>
        <taxon>Plasmodium</taxon>
        <taxon>Plasmodium (Plasmodium)</taxon>
    </lineage>
</organism>
<dbReference type="InterPro" id="IPR008780">
    <property type="entry name" value="Plasmodium_Vir"/>
</dbReference>
<proteinExistence type="predicted"/>
<sequence length="361" mass="42021">MICVLVISFCKYSFLKEVWTTYINFDNDVDVNDNRNNYNSLCYYILKDNNDELSKYSDFCMKLMRNLGYFSQEPKFYAPSNERCNIIYNCIYNSINNKKITVHIINKCFKEYTENMFRRGNRKICYRDTYDKFYEDPMNMTLLNIFENNMENLKNIFIGTDDSNKTSSRNFVCECAKIYKHMDELYCHKRVRGNTRHESTCLKLKQFKESYELFRRNNKVLIPNIPSLDDIDNEYSEKNLSAESNMLVALNRPGAPGHAVREGLDGSSAVNIPTSPESTDSSMKNNSTTTICTVAGASSLLVLLYKFSPGRNWIQYGNRRSKGKINNNLYVDRENDLFFNALQGENISSYDTRYNVSYGSA</sequence>
<feature type="compositionally biased region" description="Polar residues" evidence="1">
    <location>
        <begin position="268"/>
        <end position="286"/>
    </location>
</feature>
<dbReference type="Proteomes" id="UP000220605">
    <property type="component" value="Unassembled WGS sequence"/>
</dbReference>